<organism evidence="1 2">
    <name type="scientific">Arctium lappa</name>
    <name type="common">Greater burdock</name>
    <name type="synonym">Lappa major</name>
    <dbReference type="NCBI Taxonomy" id="4217"/>
    <lineage>
        <taxon>Eukaryota</taxon>
        <taxon>Viridiplantae</taxon>
        <taxon>Streptophyta</taxon>
        <taxon>Embryophyta</taxon>
        <taxon>Tracheophyta</taxon>
        <taxon>Spermatophyta</taxon>
        <taxon>Magnoliopsida</taxon>
        <taxon>eudicotyledons</taxon>
        <taxon>Gunneridae</taxon>
        <taxon>Pentapetalae</taxon>
        <taxon>asterids</taxon>
        <taxon>campanulids</taxon>
        <taxon>Asterales</taxon>
        <taxon>Asteraceae</taxon>
        <taxon>Carduoideae</taxon>
        <taxon>Cardueae</taxon>
        <taxon>Arctiinae</taxon>
        <taxon>Arctium</taxon>
    </lineage>
</organism>
<dbReference type="EMBL" id="CM042063">
    <property type="protein sequence ID" value="KAI3668287.1"/>
    <property type="molecule type" value="Genomic_DNA"/>
</dbReference>
<sequence>MPTLCSLLLNYRTLMASIFDLEFQGKNSELYGNSFMERCTSCRVEYFRDFEVESVGLKETSRWCSNGDFVLKLKDTILNWEDALPLKR</sequence>
<accession>A0ACB8XLE8</accession>
<gene>
    <name evidence="1" type="ORF">L6452_43364</name>
</gene>
<dbReference type="Proteomes" id="UP001055879">
    <property type="component" value="Linkage Group LG17"/>
</dbReference>
<protein>
    <submittedName>
        <fullName evidence="1">Uncharacterized protein</fullName>
    </submittedName>
</protein>
<name>A0ACB8XLE8_ARCLA</name>
<evidence type="ECO:0000313" key="1">
    <source>
        <dbReference type="EMBL" id="KAI3668287.1"/>
    </source>
</evidence>
<reference evidence="2" key="1">
    <citation type="journal article" date="2022" name="Mol. Ecol. Resour.">
        <title>The genomes of chicory, endive, great burdock and yacon provide insights into Asteraceae palaeo-polyploidization history and plant inulin production.</title>
        <authorList>
            <person name="Fan W."/>
            <person name="Wang S."/>
            <person name="Wang H."/>
            <person name="Wang A."/>
            <person name="Jiang F."/>
            <person name="Liu H."/>
            <person name="Zhao H."/>
            <person name="Xu D."/>
            <person name="Zhang Y."/>
        </authorList>
    </citation>
    <scope>NUCLEOTIDE SEQUENCE [LARGE SCALE GENOMIC DNA]</scope>
    <source>
        <strain evidence="2">cv. Niubang</strain>
    </source>
</reference>
<reference evidence="1 2" key="2">
    <citation type="journal article" date="2022" name="Mol. Ecol. Resour.">
        <title>The genomes of chicory, endive, great burdock and yacon provide insights into Asteraceae paleo-polyploidization history and plant inulin production.</title>
        <authorList>
            <person name="Fan W."/>
            <person name="Wang S."/>
            <person name="Wang H."/>
            <person name="Wang A."/>
            <person name="Jiang F."/>
            <person name="Liu H."/>
            <person name="Zhao H."/>
            <person name="Xu D."/>
            <person name="Zhang Y."/>
        </authorList>
    </citation>
    <scope>NUCLEOTIDE SEQUENCE [LARGE SCALE GENOMIC DNA]</scope>
    <source>
        <strain evidence="2">cv. Niubang</strain>
    </source>
</reference>
<keyword evidence="2" id="KW-1185">Reference proteome</keyword>
<proteinExistence type="predicted"/>
<evidence type="ECO:0000313" key="2">
    <source>
        <dbReference type="Proteomes" id="UP001055879"/>
    </source>
</evidence>
<comment type="caution">
    <text evidence="1">The sequence shown here is derived from an EMBL/GenBank/DDBJ whole genome shotgun (WGS) entry which is preliminary data.</text>
</comment>